<keyword evidence="8 10" id="KW-0175">Coiled coil</keyword>
<feature type="transmembrane region" description="Helical" evidence="11">
    <location>
        <begin position="298"/>
        <end position="316"/>
    </location>
</feature>
<dbReference type="Gene3D" id="1.20.58.70">
    <property type="match status" value="1"/>
</dbReference>
<dbReference type="GO" id="GO:0031201">
    <property type="term" value="C:SNARE complex"/>
    <property type="evidence" value="ECO:0007669"/>
    <property type="project" value="TreeGrafter"/>
</dbReference>
<dbReference type="CDD" id="cd15845">
    <property type="entry name" value="SNARE_syntaxin16"/>
    <property type="match status" value="1"/>
</dbReference>
<keyword evidence="4 11" id="KW-0812">Transmembrane</keyword>
<dbReference type="PROSITE" id="PS00914">
    <property type="entry name" value="SYNTAXIN"/>
    <property type="match status" value="1"/>
</dbReference>
<keyword evidence="14" id="KW-1185">Reference proteome</keyword>
<evidence type="ECO:0000256" key="8">
    <source>
        <dbReference type="ARBA" id="ARBA00023054"/>
    </source>
</evidence>
<dbReference type="PANTHER" id="PTHR19957">
    <property type="entry name" value="SYNTAXIN"/>
    <property type="match status" value="1"/>
</dbReference>
<evidence type="ECO:0000256" key="3">
    <source>
        <dbReference type="ARBA" id="ARBA00022448"/>
    </source>
</evidence>
<dbReference type="OrthoDB" id="10251371at2759"/>
<feature type="coiled-coil region" evidence="10">
    <location>
        <begin position="66"/>
        <end position="119"/>
    </location>
</feature>
<evidence type="ECO:0000256" key="11">
    <source>
        <dbReference type="SAM" id="Phobius"/>
    </source>
</evidence>
<gene>
    <name evidence="13" type="ORF">CLODIP_2_CD16178</name>
</gene>
<evidence type="ECO:0000256" key="2">
    <source>
        <dbReference type="ARBA" id="ARBA00009063"/>
    </source>
</evidence>
<dbReference type="Pfam" id="PF05739">
    <property type="entry name" value="SNARE"/>
    <property type="match status" value="1"/>
</dbReference>
<dbReference type="AlphaFoldDB" id="A0A8S1CAY1"/>
<evidence type="ECO:0000256" key="10">
    <source>
        <dbReference type="SAM" id="Coils"/>
    </source>
</evidence>
<dbReference type="FunFam" id="1.20.5.110:FF:000081">
    <property type="entry name" value="Syntaxin 16"/>
    <property type="match status" value="1"/>
</dbReference>
<dbReference type="SUPFAM" id="SSF47661">
    <property type="entry name" value="t-snare proteins"/>
    <property type="match status" value="1"/>
</dbReference>
<proteinExistence type="inferred from homology"/>
<sequence>MATRSLTDVFVLMRNNSTQSRNIYSEQRLSERVSLMNPDLEAGVHLLRNGSGDEDSNEPPSWVDSLEEAQYSLSKIQGKLRELESLHTKHLHRPTMDDSAEEESQIDALNKEIARMFNNTHKIIQQIRRNSVSEARHGKEKRLSYNVVSCLVTSMQELSNKFRESQGNYLRKLNSREERSKQYLMLPEEMDTQEQPSAEDVLFGLPPGTNAITSQQLLVLADNTAQAEQREEEVRKIVSSIIDLNSIFKDLAHMVVDQGTVLDRIDFNVERTQEQVTQGFRQLQKAERYQRSNRKMKCILIMTATVIVLLFLLIIIKS</sequence>
<dbReference type="PANTHER" id="PTHR19957:SF83">
    <property type="entry name" value="SYNTAXIN-16"/>
    <property type="match status" value="1"/>
</dbReference>
<evidence type="ECO:0000256" key="6">
    <source>
        <dbReference type="ARBA" id="ARBA00022989"/>
    </source>
</evidence>
<keyword evidence="7" id="KW-0333">Golgi apparatus</keyword>
<dbReference type="InterPro" id="IPR006012">
    <property type="entry name" value="Syntaxin/epimorphin_CS"/>
</dbReference>
<reference evidence="13 14" key="1">
    <citation type="submission" date="2020-04" db="EMBL/GenBank/DDBJ databases">
        <authorList>
            <person name="Alioto T."/>
            <person name="Alioto T."/>
            <person name="Gomez Garrido J."/>
        </authorList>
    </citation>
    <scope>NUCLEOTIDE SEQUENCE [LARGE SCALE GENOMIC DNA]</scope>
</reference>
<dbReference type="SMART" id="SM00397">
    <property type="entry name" value="t_SNARE"/>
    <property type="match status" value="1"/>
</dbReference>
<protein>
    <recommendedName>
        <fullName evidence="12">t-SNARE coiled-coil homology domain-containing protein</fullName>
    </recommendedName>
</protein>
<comment type="caution">
    <text evidence="13">The sequence shown here is derived from an EMBL/GenBank/DDBJ whole genome shotgun (WGS) entry which is preliminary data.</text>
</comment>
<accession>A0A8S1CAY1</accession>
<keyword evidence="9 11" id="KW-0472">Membrane</keyword>
<keyword evidence="5" id="KW-0653">Protein transport</keyword>
<feature type="domain" description="T-SNARE coiled-coil homology" evidence="12">
    <location>
        <begin position="224"/>
        <end position="286"/>
    </location>
</feature>
<organism evidence="13 14">
    <name type="scientific">Cloeon dipterum</name>
    <dbReference type="NCBI Taxonomy" id="197152"/>
    <lineage>
        <taxon>Eukaryota</taxon>
        <taxon>Metazoa</taxon>
        <taxon>Ecdysozoa</taxon>
        <taxon>Arthropoda</taxon>
        <taxon>Hexapoda</taxon>
        <taxon>Insecta</taxon>
        <taxon>Pterygota</taxon>
        <taxon>Palaeoptera</taxon>
        <taxon>Ephemeroptera</taxon>
        <taxon>Pisciforma</taxon>
        <taxon>Baetidae</taxon>
        <taxon>Cloeon</taxon>
    </lineage>
</organism>
<comment type="subcellular location">
    <subcellularLocation>
        <location evidence="1">Golgi apparatus membrane</location>
        <topology evidence="1">Single-pass type IV membrane protein</topology>
    </subcellularLocation>
</comment>
<evidence type="ECO:0000313" key="13">
    <source>
        <dbReference type="EMBL" id="CAB3365974.1"/>
    </source>
</evidence>
<dbReference type="InterPro" id="IPR010989">
    <property type="entry name" value="SNARE"/>
</dbReference>
<dbReference type="InterPro" id="IPR000727">
    <property type="entry name" value="T_SNARE_dom"/>
</dbReference>
<dbReference type="EMBL" id="CADEPI010000023">
    <property type="protein sequence ID" value="CAB3365974.1"/>
    <property type="molecule type" value="Genomic_DNA"/>
</dbReference>
<evidence type="ECO:0000256" key="9">
    <source>
        <dbReference type="ARBA" id="ARBA00023136"/>
    </source>
</evidence>
<dbReference type="GO" id="GO:0005484">
    <property type="term" value="F:SNAP receptor activity"/>
    <property type="evidence" value="ECO:0007669"/>
    <property type="project" value="InterPro"/>
</dbReference>
<dbReference type="Proteomes" id="UP000494165">
    <property type="component" value="Unassembled WGS sequence"/>
</dbReference>
<dbReference type="GO" id="GO:0000139">
    <property type="term" value="C:Golgi membrane"/>
    <property type="evidence" value="ECO:0007669"/>
    <property type="project" value="UniProtKB-SubCell"/>
</dbReference>
<comment type="similarity">
    <text evidence="2">Belongs to the syntaxin family.</text>
</comment>
<name>A0A8S1CAY1_9INSE</name>
<evidence type="ECO:0000259" key="12">
    <source>
        <dbReference type="PROSITE" id="PS50192"/>
    </source>
</evidence>
<dbReference type="GO" id="GO:0000149">
    <property type="term" value="F:SNARE binding"/>
    <property type="evidence" value="ECO:0007669"/>
    <property type="project" value="TreeGrafter"/>
</dbReference>
<evidence type="ECO:0000256" key="4">
    <source>
        <dbReference type="ARBA" id="ARBA00022692"/>
    </source>
</evidence>
<keyword evidence="6 11" id="KW-1133">Transmembrane helix</keyword>
<dbReference type="GO" id="GO:0006886">
    <property type="term" value="P:intracellular protein transport"/>
    <property type="evidence" value="ECO:0007669"/>
    <property type="project" value="InterPro"/>
</dbReference>
<dbReference type="PROSITE" id="PS50192">
    <property type="entry name" value="T_SNARE"/>
    <property type="match status" value="1"/>
</dbReference>
<evidence type="ECO:0000256" key="1">
    <source>
        <dbReference type="ARBA" id="ARBA00004409"/>
    </source>
</evidence>
<evidence type="ECO:0000256" key="5">
    <source>
        <dbReference type="ARBA" id="ARBA00022927"/>
    </source>
</evidence>
<keyword evidence="3" id="KW-0813">Transport</keyword>
<dbReference type="InterPro" id="IPR045242">
    <property type="entry name" value="Syntaxin"/>
</dbReference>
<dbReference type="GO" id="GO:0006906">
    <property type="term" value="P:vesicle fusion"/>
    <property type="evidence" value="ECO:0007669"/>
    <property type="project" value="TreeGrafter"/>
</dbReference>
<evidence type="ECO:0000256" key="7">
    <source>
        <dbReference type="ARBA" id="ARBA00023034"/>
    </source>
</evidence>
<evidence type="ECO:0000313" key="14">
    <source>
        <dbReference type="Proteomes" id="UP000494165"/>
    </source>
</evidence>
<dbReference type="GO" id="GO:0048278">
    <property type="term" value="P:vesicle docking"/>
    <property type="evidence" value="ECO:0007669"/>
    <property type="project" value="TreeGrafter"/>
</dbReference>